<name>A0ABX8UY86_9BURK</name>
<dbReference type="CDD" id="cd03397">
    <property type="entry name" value="PAP2_acid_phosphatase"/>
    <property type="match status" value="1"/>
</dbReference>
<dbReference type="PROSITE" id="PS51257">
    <property type="entry name" value="PROKAR_LIPOPROTEIN"/>
    <property type="match status" value="1"/>
</dbReference>
<evidence type="ECO:0000313" key="5">
    <source>
        <dbReference type="Proteomes" id="UP000826462"/>
    </source>
</evidence>
<dbReference type="Gene3D" id="1.20.144.10">
    <property type="entry name" value="Phosphatidic acid phosphatase type 2/haloperoxidase"/>
    <property type="match status" value="1"/>
</dbReference>
<dbReference type="InterPro" id="IPR011050">
    <property type="entry name" value="Pectin_lyase_fold/virulence"/>
</dbReference>
<evidence type="ECO:0000313" key="4">
    <source>
        <dbReference type="EMBL" id="QYD73606.1"/>
    </source>
</evidence>
<organism evidence="4 5">
    <name type="scientific">Paraburkholderia edwinii</name>
    <dbReference type="NCBI Taxonomy" id="2861782"/>
    <lineage>
        <taxon>Bacteria</taxon>
        <taxon>Pseudomonadati</taxon>
        <taxon>Pseudomonadota</taxon>
        <taxon>Betaproteobacteria</taxon>
        <taxon>Burkholderiales</taxon>
        <taxon>Burkholderiaceae</taxon>
        <taxon>Paraburkholderia</taxon>
    </lineage>
</organism>
<gene>
    <name evidence="4" type="ORF">KZJ38_28775</name>
</gene>
<reference evidence="4 5" key="1">
    <citation type="submission" date="2021-07" db="EMBL/GenBank/DDBJ databases">
        <title>Paraburkholderia edwinii protects Aspergillus sp. from phenazines by acting as a toxin sponge.</title>
        <authorList>
            <person name="Dahlstrom K.M."/>
            <person name="Newman D.K."/>
        </authorList>
    </citation>
    <scope>NUCLEOTIDE SEQUENCE [LARGE SCALE GENOMIC DNA]</scope>
    <source>
        <strain evidence="4 5">Pe01</strain>
    </source>
</reference>
<dbReference type="SMART" id="SM00014">
    <property type="entry name" value="acidPPc"/>
    <property type="match status" value="1"/>
</dbReference>
<sequence length="653" mass="67736">MRSYRMRLSLPAALVSSVFMLTACGGDDVNNNGSTNASAPSAPPNPSFVDSAPIPDVPAFVDNIATNQRGDARFATVATNAGVRLVSRYLDLWMPLTLLVDAGVTAPAVGTFPEIVASKWTGLPNDGNPGGTILNAPVLAQNIQFSVDETTNRTQAQADAAYFDDRRGKGFSVTDGMGPLTDAWRAAAQQTTTITSIPANATTTLFNDNGNNIGVGTSGGNTAFGHVVDLLSAMGNNASTEPAKRFYKYARPYRWSTSVIVDPTLVPAESSDPTTDGGFISGHEAEAMRDALTMAYCLPERGPEMISRGLELGENRILAGMHSPLDVMAGRMFAIAAAVANLNDPANATLKSQAVQQAHTALEAATNTTPANFLAFAHSGTPATDRFADFATNKANDIRRMTFGFPQIESTDAPPVVPKGAEVLLETRYPYLTADQRRVVIKTTEFPSGFPVLDDPEGYGRIDAFAAFNGYGQFNGSVVISMDATQGGFSANDTWRNDISGSGKLTLNGSGTLQLAGNNSYSGGTQVSGGAIEADSATAFGTGDVFVGAGSAIVSASATPVKVGGKFTVLPGTTLEMAVDGSGGGQLNVGGQLTFAGSTLHVTFANGFTPKAGDTIQLITGGVGNQQFSTVTVDGHNASAVYANGTVSIRINS</sequence>
<dbReference type="EMBL" id="CP080096">
    <property type="protein sequence ID" value="QYD73606.1"/>
    <property type="molecule type" value="Genomic_DNA"/>
</dbReference>
<dbReference type="RefSeq" id="WP_219803461.1">
    <property type="nucleotide sequence ID" value="NZ_CP080096.1"/>
</dbReference>
<dbReference type="Pfam" id="PF12951">
    <property type="entry name" value="PATR"/>
    <property type="match status" value="1"/>
</dbReference>
<dbReference type="InterPro" id="IPR001011">
    <property type="entry name" value="Acid_Pase_classA_bac"/>
</dbReference>
<evidence type="ECO:0000259" key="3">
    <source>
        <dbReference type="SMART" id="SM00014"/>
    </source>
</evidence>
<dbReference type="InterPro" id="IPR000326">
    <property type="entry name" value="PAP2/HPO"/>
</dbReference>
<evidence type="ECO:0000256" key="1">
    <source>
        <dbReference type="ARBA" id="ARBA00022729"/>
    </source>
</evidence>
<feature type="signal peptide" evidence="2">
    <location>
        <begin position="1"/>
        <end position="23"/>
    </location>
</feature>
<accession>A0ABX8UY86</accession>
<feature type="domain" description="Phosphatidic acid phosphatase type 2/haloperoxidase" evidence="3">
    <location>
        <begin position="224"/>
        <end position="342"/>
    </location>
</feature>
<dbReference type="InterPro" id="IPR013425">
    <property type="entry name" value="Autotrns_rpt"/>
</dbReference>
<feature type="chain" id="PRO_5046995858" evidence="2">
    <location>
        <begin position="24"/>
        <end position="653"/>
    </location>
</feature>
<dbReference type="InterPro" id="IPR036938">
    <property type="entry name" value="PAP2/HPO_sf"/>
</dbReference>
<protein>
    <submittedName>
        <fullName evidence="4">Phosphatase PAP2 family protein</fullName>
    </submittedName>
</protein>
<evidence type="ECO:0000256" key="2">
    <source>
        <dbReference type="SAM" id="SignalP"/>
    </source>
</evidence>
<dbReference type="SUPFAM" id="SSF51126">
    <property type="entry name" value="Pectin lyase-like"/>
    <property type="match status" value="1"/>
</dbReference>
<keyword evidence="1 2" id="KW-0732">Signal</keyword>
<proteinExistence type="predicted"/>
<dbReference type="NCBIfam" id="TIGR02601">
    <property type="entry name" value="autotrns_rpt"/>
    <property type="match status" value="1"/>
</dbReference>
<dbReference type="SUPFAM" id="SSF48317">
    <property type="entry name" value="Acid phosphatase/Vanadium-dependent haloperoxidase"/>
    <property type="match status" value="1"/>
</dbReference>
<keyword evidence="5" id="KW-1185">Reference proteome</keyword>
<dbReference type="Pfam" id="PF01569">
    <property type="entry name" value="PAP2"/>
    <property type="match status" value="1"/>
</dbReference>
<dbReference type="Proteomes" id="UP000826462">
    <property type="component" value="Chromosome 2"/>
</dbReference>